<proteinExistence type="predicted"/>
<dbReference type="Proteomes" id="UP001222770">
    <property type="component" value="Unassembled WGS sequence"/>
</dbReference>
<dbReference type="EMBL" id="JAROCY010000002">
    <property type="protein sequence ID" value="MDF8331991.1"/>
    <property type="molecule type" value="Genomic_DNA"/>
</dbReference>
<organism evidence="1 2">
    <name type="scientific">Novosphingobium cyanobacteriorum</name>
    <dbReference type="NCBI Taxonomy" id="3024215"/>
    <lineage>
        <taxon>Bacteria</taxon>
        <taxon>Pseudomonadati</taxon>
        <taxon>Pseudomonadota</taxon>
        <taxon>Alphaproteobacteria</taxon>
        <taxon>Sphingomonadales</taxon>
        <taxon>Sphingomonadaceae</taxon>
        <taxon>Novosphingobium</taxon>
    </lineage>
</organism>
<dbReference type="SUPFAM" id="SSF51658">
    <property type="entry name" value="Xylose isomerase-like"/>
    <property type="match status" value="1"/>
</dbReference>
<protein>
    <submittedName>
        <fullName evidence="1">Uncharacterized protein</fullName>
    </submittedName>
</protein>
<keyword evidence="2" id="KW-1185">Reference proteome</keyword>
<gene>
    <name evidence="1" type="ORF">POM99_02145</name>
</gene>
<sequence length="151" mass="16783">MENPTSRRRCAIRSWRLVLCADVAARSLAGAHAFIIGLLIDNPGPNYTIKVQRGAYRSCLERGYHLRIDHLDSKLEDEEIDRRLAAMLQVNASTFQDQPTQAHSYANGSLSSQDAGARRQAIEHNIECIEIGRQLGSTDPTEAVLPQGQQE</sequence>
<evidence type="ECO:0000313" key="1">
    <source>
        <dbReference type="EMBL" id="MDF8331991.1"/>
    </source>
</evidence>
<dbReference type="InterPro" id="IPR036237">
    <property type="entry name" value="Xyl_isomerase-like_sf"/>
</dbReference>
<dbReference type="Gene3D" id="3.20.20.150">
    <property type="entry name" value="Divalent-metal-dependent TIM barrel enzymes"/>
    <property type="match status" value="1"/>
</dbReference>
<reference evidence="1 2" key="1">
    <citation type="submission" date="2023-03" db="EMBL/GenBank/DDBJ databases">
        <title>Novosphingobium cyanobacteriorum sp. nov., isolated from a eutrophic reservoir during the Microcystis bloom period.</title>
        <authorList>
            <person name="Kang M."/>
            <person name="Le V."/>
            <person name="Ko S.-R."/>
            <person name="Lee S.-A."/>
            <person name="Ahn C.-Y."/>
        </authorList>
    </citation>
    <scope>NUCLEOTIDE SEQUENCE [LARGE SCALE GENOMIC DNA]</scope>
    <source>
        <strain evidence="1 2">HBC54</strain>
    </source>
</reference>
<evidence type="ECO:0000313" key="2">
    <source>
        <dbReference type="Proteomes" id="UP001222770"/>
    </source>
</evidence>
<name>A0ABT6CDI1_9SPHN</name>
<accession>A0ABT6CDI1</accession>
<comment type="caution">
    <text evidence="1">The sequence shown here is derived from an EMBL/GenBank/DDBJ whole genome shotgun (WGS) entry which is preliminary data.</text>
</comment>